<evidence type="ECO:0000256" key="4">
    <source>
        <dbReference type="ARBA" id="ARBA00022723"/>
    </source>
</evidence>
<gene>
    <name evidence="8" type="ORF">J2736_006479</name>
</gene>
<sequence length="351" mass="39222">MAHTHMRTQDLLARLPKVDLHLHLDGSVKPETILELALEQGISLPVYDTDGLIPHMRVTDTCGSLIEYLGKFDFTTRFLQTGAALERVAYEVVEQCVEHNCRYVEVRFAPQLHRNMGLTLEDTFHYVTQGLKRAGREFGTRFGVIAICMRNHTCADNLEVIEAAAKFLGKGVVAVDLAGDEANYPPEFFREVFARSHTLGIPVTIHAGEAAGAVNVYNAVTHLGAARIGHGVRLRENAEILGMIKDRRIPLEMCPISNIQTKAVASWEAYPIREYLDQGLIITINTDNPSVSGTNITKEYRAIADRFAFTTPELVKLIMNGVEAAFMEEHDKVLFRQEMEDELSSLGVYHN</sequence>
<dbReference type="Gene3D" id="3.20.20.140">
    <property type="entry name" value="Metal-dependent hydrolases"/>
    <property type="match status" value="1"/>
</dbReference>
<dbReference type="Pfam" id="PF00962">
    <property type="entry name" value="A_deaminase"/>
    <property type="match status" value="1"/>
</dbReference>
<protein>
    <recommendedName>
        <fullName evidence="3">adenosine deaminase</fullName>
        <ecNumber evidence="3">3.5.4.4</ecNumber>
    </recommendedName>
</protein>
<dbReference type="PANTHER" id="PTHR11409">
    <property type="entry name" value="ADENOSINE DEAMINASE"/>
    <property type="match status" value="1"/>
</dbReference>
<evidence type="ECO:0000256" key="1">
    <source>
        <dbReference type="ARBA" id="ARBA00001947"/>
    </source>
</evidence>
<evidence type="ECO:0000256" key="6">
    <source>
        <dbReference type="ARBA" id="ARBA00022833"/>
    </source>
</evidence>
<evidence type="ECO:0000313" key="8">
    <source>
        <dbReference type="EMBL" id="MDR6555224.1"/>
    </source>
</evidence>
<comment type="cofactor">
    <cofactor evidence="1">
        <name>Zn(2+)</name>
        <dbReference type="ChEBI" id="CHEBI:29105"/>
    </cofactor>
</comment>
<name>A0ABU1P6L3_9BACL</name>
<evidence type="ECO:0000256" key="3">
    <source>
        <dbReference type="ARBA" id="ARBA00012784"/>
    </source>
</evidence>
<keyword evidence="4" id="KW-0479">Metal-binding</keyword>
<dbReference type="Proteomes" id="UP001267290">
    <property type="component" value="Unassembled WGS sequence"/>
</dbReference>
<keyword evidence="5 8" id="KW-0378">Hydrolase</keyword>
<keyword evidence="6" id="KW-0862">Zinc</keyword>
<organism evidence="8 9">
    <name type="scientific">Paenibacillus qinlingensis</name>
    <dbReference type="NCBI Taxonomy" id="1837343"/>
    <lineage>
        <taxon>Bacteria</taxon>
        <taxon>Bacillati</taxon>
        <taxon>Bacillota</taxon>
        <taxon>Bacilli</taxon>
        <taxon>Bacillales</taxon>
        <taxon>Paenibacillaceae</taxon>
        <taxon>Paenibacillus</taxon>
    </lineage>
</organism>
<comment type="similarity">
    <text evidence="2">Belongs to the metallo-dependent hydrolases superfamily. Adenosine and AMP deaminases family.</text>
</comment>
<dbReference type="InterPro" id="IPR001365">
    <property type="entry name" value="A_deaminase_dom"/>
</dbReference>
<evidence type="ECO:0000256" key="5">
    <source>
        <dbReference type="ARBA" id="ARBA00022801"/>
    </source>
</evidence>
<feature type="domain" description="Adenosine deaminase" evidence="7">
    <location>
        <begin position="16"/>
        <end position="338"/>
    </location>
</feature>
<dbReference type="EC" id="3.5.4.4" evidence="3"/>
<evidence type="ECO:0000256" key="2">
    <source>
        <dbReference type="ARBA" id="ARBA00006676"/>
    </source>
</evidence>
<dbReference type="InterPro" id="IPR006330">
    <property type="entry name" value="Ado/ade_deaminase"/>
</dbReference>
<dbReference type="PANTHER" id="PTHR11409:SF43">
    <property type="entry name" value="ADENOSINE DEAMINASE"/>
    <property type="match status" value="1"/>
</dbReference>
<accession>A0ABU1P6L3</accession>
<dbReference type="EMBL" id="JAVDSB010000025">
    <property type="protein sequence ID" value="MDR6555224.1"/>
    <property type="molecule type" value="Genomic_DNA"/>
</dbReference>
<dbReference type="GO" id="GO:0016787">
    <property type="term" value="F:hydrolase activity"/>
    <property type="evidence" value="ECO:0007669"/>
    <property type="project" value="UniProtKB-KW"/>
</dbReference>
<comment type="caution">
    <text evidence="8">The sequence shown here is derived from an EMBL/GenBank/DDBJ whole genome shotgun (WGS) entry which is preliminary data.</text>
</comment>
<dbReference type="NCBIfam" id="TIGR01430">
    <property type="entry name" value="aden_deam"/>
    <property type="match status" value="1"/>
</dbReference>
<dbReference type="CDD" id="cd01320">
    <property type="entry name" value="ADA"/>
    <property type="match status" value="1"/>
</dbReference>
<dbReference type="SUPFAM" id="SSF51556">
    <property type="entry name" value="Metallo-dependent hydrolases"/>
    <property type="match status" value="1"/>
</dbReference>
<dbReference type="InterPro" id="IPR032466">
    <property type="entry name" value="Metal_Hydrolase"/>
</dbReference>
<reference evidence="8 9" key="1">
    <citation type="submission" date="2023-07" db="EMBL/GenBank/DDBJ databases">
        <title>Sorghum-associated microbial communities from plants grown in Nebraska, USA.</title>
        <authorList>
            <person name="Schachtman D."/>
        </authorList>
    </citation>
    <scope>NUCLEOTIDE SEQUENCE [LARGE SCALE GENOMIC DNA]</scope>
    <source>
        <strain evidence="8 9">CC258</strain>
    </source>
</reference>
<evidence type="ECO:0000259" key="7">
    <source>
        <dbReference type="Pfam" id="PF00962"/>
    </source>
</evidence>
<evidence type="ECO:0000313" key="9">
    <source>
        <dbReference type="Proteomes" id="UP001267290"/>
    </source>
</evidence>
<proteinExistence type="inferred from homology"/>
<keyword evidence="9" id="KW-1185">Reference proteome</keyword>